<dbReference type="GeneID" id="85461419"/>
<evidence type="ECO:0000313" key="2">
    <source>
        <dbReference type="Proteomes" id="UP001224890"/>
    </source>
</evidence>
<keyword evidence="2" id="KW-1185">Reference proteome</keyword>
<dbReference type="RefSeq" id="XP_060434633.1">
    <property type="nucleotide sequence ID" value="XM_060576893.1"/>
</dbReference>
<dbReference type="SUPFAM" id="SSF54631">
    <property type="entry name" value="CBS-domain pair"/>
    <property type="match status" value="1"/>
</dbReference>
<sequence length="174" mass="19303">MAALASTPAAAAPTLQTSETSSPFVSKWSSRYRGVRHSRRHRPPAALSLTPTDPISHALISAFERDYTHLTVVDAHRALVGYLAIPHLQALLDAGKVKPEDPLSKAMVRFQRKGRTYRVITMQTPLEELEAFFAGDGVEAKKSHFAVITDEKRRFVLGVATVQDLEEFVKRRPA</sequence>
<dbReference type="InterPro" id="IPR046342">
    <property type="entry name" value="CBS_dom_sf"/>
</dbReference>
<name>A0AAJ0AW63_9PEZI</name>
<dbReference type="AlphaFoldDB" id="A0AAJ0AW63"/>
<evidence type="ECO:0000313" key="1">
    <source>
        <dbReference type="EMBL" id="KAK1690938.1"/>
    </source>
</evidence>
<dbReference type="PANTHER" id="PTHR42115">
    <property type="entry name" value="BETA-SYNTHASE (BETA-THIONASE), PUTATIVE (AFU_ORTHOLOGUE AFUA_3G08420)-RELATED"/>
    <property type="match status" value="1"/>
</dbReference>
<gene>
    <name evidence="1" type="ORF">BDP55DRAFT_690701</name>
</gene>
<proteinExistence type="predicted"/>
<evidence type="ECO:0008006" key="3">
    <source>
        <dbReference type="Google" id="ProtNLM"/>
    </source>
</evidence>
<dbReference type="PANTHER" id="PTHR42115:SF1">
    <property type="entry name" value="BETA-SYNTHASE (BETA-THIONASE), PUTATIVE (AFU_ORTHOLOGUE AFUA_3G08420)-RELATED"/>
    <property type="match status" value="1"/>
</dbReference>
<accession>A0AAJ0AW63</accession>
<dbReference type="Proteomes" id="UP001224890">
    <property type="component" value="Unassembled WGS sequence"/>
</dbReference>
<organism evidence="1 2">
    <name type="scientific">Colletotrichum godetiae</name>
    <dbReference type="NCBI Taxonomy" id="1209918"/>
    <lineage>
        <taxon>Eukaryota</taxon>
        <taxon>Fungi</taxon>
        <taxon>Dikarya</taxon>
        <taxon>Ascomycota</taxon>
        <taxon>Pezizomycotina</taxon>
        <taxon>Sordariomycetes</taxon>
        <taxon>Hypocreomycetidae</taxon>
        <taxon>Glomerellales</taxon>
        <taxon>Glomerellaceae</taxon>
        <taxon>Colletotrichum</taxon>
        <taxon>Colletotrichum acutatum species complex</taxon>
    </lineage>
</organism>
<reference evidence="1" key="1">
    <citation type="submission" date="2021-06" db="EMBL/GenBank/DDBJ databases">
        <title>Comparative genomics, transcriptomics and evolutionary studies reveal genomic signatures of adaptation to plant cell wall in hemibiotrophic fungi.</title>
        <authorList>
            <consortium name="DOE Joint Genome Institute"/>
            <person name="Baroncelli R."/>
            <person name="Diaz J.F."/>
            <person name="Benocci T."/>
            <person name="Peng M."/>
            <person name="Battaglia E."/>
            <person name="Haridas S."/>
            <person name="Andreopoulos W."/>
            <person name="Labutti K."/>
            <person name="Pangilinan J."/>
            <person name="Floch G.L."/>
            <person name="Makela M.R."/>
            <person name="Henrissat B."/>
            <person name="Grigoriev I.V."/>
            <person name="Crouch J.A."/>
            <person name="De Vries R.P."/>
            <person name="Sukno S.A."/>
            <person name="Thon M.R."/>
        </authorList>
    </citation>
    <scope>NUCLEOTIDE SEQUENCE</scope>
    <source>
        <strain evidence="1">CBS 193.32</strain>
    </source>
</reference>
<comment type="caution">
    <text evidence="1">The sequence shown here is derived from an EMBL/GenBank/DDBJ whole genome shotgun (WGS) entry which is preliminary data.</text>
</comment>
<dbReference type="EMBL" id="JAHMHR010000005">
    <property type="protein sequence ID" value="KAK1690938.1"/>
    <property type="molecule type" value="Genomic_DNA"/>
</dbReference>
<dbReference type="Gene3D" id="3.10.580.10">
    <property type="entry name" value="CBS-domain"/>
    <property type="match status" value="1"/>
</dbReference>
<protein>
    <recommendedName>
        <fullName evidence="3">Cystathionine beta-synthase</fullName>
    </recommendedName>
</protein>